<dbReference type="EMBL" id="BAAFRS010000175">
    <property type="protein sequence ID" value="GAB1224125.1"/>
    <property type="molecule type" value="Genomic_DNA"/>
</dbReference>
<comment type="caution">
    <text evidence="2">The sequence shown here is derived from an EMBL/GenBank/DDBJ whole genome shotgun (WGS) entry which is preliminary data.</text>
</comment>
<sequence length="301" mass="35448">MKLFPHLETVCFTEQTIQFLPLIPSQIKMIRLPVINPKSTILRNDYWKVRIASLTLKNPKYSLDLSEFTSLTSLSLNIKKHIRINDFIRNKYHRFERVYVMMEIFVDINFINHIDQFNIMNVDVESIYPTSLEFLQCYSNSLPMKLLITQLVLNDSLNQHNIQYYSHLCSLKTLGLISYSTLLPSSLTSLSVSCFGLSQNHISFSELNCINVKQLHIENCNTHNVELPSCLDSLYLHYSEFEITNPSIFYTLILNESKINEEMIQKDFIKNFYCKRTKESEFIIIEWYLSLPQVKFCYCQK</sequence>
<reference evidence="2 3" key="1">
    <citation type="journal article" date="2019" name="PLoS Negl. Trop. Dis.">
        <title>Whole genome sequencing of Entamoeba nuttalli reveals mammalian host-related molecular signatures and a novel octapeptide-repeat surface protein.</title>
        <authorList>
            <person name="Tanaka M."/>
            <person name="Makiuchi T."/>
            <person name="Komiyama T."/>
            <person name="Shiina T."/>
            <person name="Osaki K."/>
            <person name="Tachibana H."/>
        </authorList>
    </citation>
    <scope>NUCLEOTIDE SEQUENCE [LARGE SCALE GENOMIC DNA]</scope>
    <source>
        <strain evidence="2 3">P19-061405</strain>
    </source>
</reference>
<protein>
    <recommendedName>
        <fullName evidence="4">Leucine-rich repeat containing protein</fullName>
    </recommendedName>
</protein>
<dbReference type="EMBL" id="BAAFRS010000111">
    <property type="protein sequence ID" value="GAB1222455.1"/>
    <property type="molecule type" value="Genomic_DNA"/>
</dbReference>
<keyword evidence="3" id="KW-1185">Reference proteome</keyword>
<dbReference type="Proteomes" id="UP001628156">
    <property type="component" value="Unassembled WGS sequence"/>
</dbReference>
<reference evidence="2" key="2">
    <citation type="submission" date="2024-08" db="EMBL/GenBank/DDBJ databases">
        <title>Draft genome assembly of Entamoeba nuttalli using a combination of long-read and short-read sequencing data.</title>
        <authorList>
            <person name="Tanaka M."/>
            <person name="Tachibana H."/>
        </authorList>
    </citation>
    <scope>NUCLEOTIDE SEQUENCE</scope>
    <source>
        <strain evidence="2">P19-061405</strain>
    </source>
</reference>
<evidence type="ECO:0000313" key="1">
    <source>
        <dbReference type="EMBL" id="GAB1222455.1"/>
    </source>
</evidence>
<evidence type="ECO:0000313" key="2">
    <source>
        <dbReference type="EMBL" id="GAB1224125.1"/>
    </source>
</evidence>
<name>A0ABQ0DMP1_9EUKA</name>
<proteinExistence type="predicted"/>
<organism evidence="2 3">
    <name type="scientific">Entamoeba nuttalli</name>
    <dbReference type="NCBI Taxonomy" id="412467"/>
    <lineage>
        <taxon>Eukaryota</taxon>
        <taxon>Amoebozoa</taxon>
        <taxon>Evosea</taxon>
        <taxon>Archamoebae</taxon>
        <taxon>Mastigamoebida</taxon>
        <taxon>Entamoebidae</taxon>
        <taxon>Entamoeba</taxon>
    </lineage>
</organism>
<gene>
    <name evidence="1" type="ORF">ENUP19_0111G0015</name>
    <name evidence="2" type="ORF">ENUP19_0175G0002</name>
</gene>
<evidence type="ECO:0008006" key="4">
    <source>
        <dbReference type="Google" id="ProtNLM"/>
    </source>
</evidence>
<accession>A0ABQ0DMP1</accession>
<evidence type="ECO:0000313" key="3">
    <source>
        <dbReference type="Proteomes" id="UP001628156"/>
    </source>
</evidence>